<dbReference type="SMART" id="SM00448">
    <property type="entry name" value="REC"/>
    <property type="match status" value="1"/>
</dbReference>
<comment type="caution">
    <text evidence="4">The sequence shown here is derived from an EMBL/GenBank/DDBJ whole genome shotgun (WGS) entry which is preliminary data.</text>
</comment>
<evidence type="ECO:0000259" key="3">
    <source>
        <dbReference type="PROSITE" id="PS50110"/>
    </source>
</evidence>
<accession>A0A1Y5F451</accession>
<dbReference type="SUPFAM" id="SSF52172">
    <property type="entry name" value="CheY-like"/>
    <property type="match status" value="1"/>
</dbReference>
<dbReference type="GO" id="GO:0000160">
    <property type="term" value="P:phosphorelay signal transduction system"/>
    <property type="evidence" value="ECO:0007669"/>
    <property type="project" value="InterPro"/>
</dbReference>
<sequence>MILVVDDDLDICKLVETSFKEVGIPFLYCETIEHAKAEIDKSKFDMILLDISLSDGNGGEIIQYIREQNHDNIDTPIIIMSTYVNNEFSERIKDNVFSVLKKPFDSKQLLLAINPPR</sequence>
<evidence type="ECO:0000313" key="4">
    <source>
        <dbReference type="EMBL" id="OUR95244.1"/>
    </source>
</evidence>
<evidence type="ECO:0000256" key="2">
    <source>
        <dbReference type="PROSITE-ProRule" id="PRU00169"/>
    </source>
</evidence>
<dbReference type="PROSITE" id="PS50110">
    <property type="entry name" value="RESPONSE_REGULATORY"/>
    <property type="match status" value="1"/>
</dbReference>
<keyword evidence="1 2" id="KW-0597">Phosphoprotein</keyword>
<dbReference type="Pfam" id="PF00072">
    <property type="entry name" value="Response_reg"/>
    <property type="match status" value="1"/>
</dbReference>
<dbReference type="InterPro" id="IPR050595">
    <property type="entry name" value="Bact_response_regulator"/>
</dbReference>
<dbReference type="Gene3D" id="3.40.50.2300">
    <property type="match status" value="1"/>
</dbReference>
<dbReference type="EMBL" id="MAAO01000008">
    <property type="protein sequence ID" value="OUR95244.1"/>
    <property type="molecule type" value="Genomic_DNA"/>
</dbReference>
<dbReference type="Proteomes" id="UP000196531">
    <property type="component" value="Unassembled WGS sequence"/>
</dbReference>
<evidence type="ECO:0000256" key="1">
    <source>
        <dbReference type="ARBA" id="ARBA00022553"/>
    </source>
</evidence>
<protein>
    <recommendedName>
        <fullName evidence="3">Response regulatory domain-containing protein</fullName>
    </recommendedName>
</protein>
<dbReference type="PANTHER" id="PTHR44591:SF25">
    <property type="entry name" value="CHEMOTAXIS TWO-COMPONENT RESPONSE REGULATOR"/>
    <property type="match status" value="1"/>
</dbReference>
<name>A0A1Y5F451_9BACT</name>
<gene>
    <name evidence="4" type="ORF">A9Q84_15490</name>
</gene>
<dbReference type="InterPro" id="IPR001789">
    <property type="entry name" value="Sig_transdc_resp-reg_receiver"/>
</dbReference>
<dbReference type="PANTHER" id="PTHR44591">
    <property type="entry name" value="STRESS RESPONSE REGULATOR PROTEIN 1"/>
    <property type="match status" value="1"/>
</dbReference>
<dbReference type="AlphaFoldDB" id="A0A1Y5F451"/>
<feature type="domain" description="Response regulatory" evidence="3">
    <location>
        <begin position="1"/>
        <end position="117"/>
    </location>
</feature>
<organism evidence="4 5">
    <name type="scientific">Halobacteriovorax marinus</name>
    <dbReference type="NCBI Taxonomy" id="97084"/>
    <lineage>
        <taxon>Bacteria</taxon>
        <taxon>Pseudomonadati</taxon>
        <taxon>Bdellovibrionota</taxon>
        <taxon>Bacteriovoracia</taxon>
        <taxon>Bacteriovoracales</taxon>
        <taxon>Halobacteriovoraceae</taxon>
        <taxon>Halobacteriovorax</taxon>
    </lineage>
</organism>
<reference evidence="5" key="1">
    <citation type="journal article" date="2017" name="Proc. Natl. Acad. Sci. U.S.A.">
        <title>Simulation of Deepwater Horizon oil plume reveals substrate specialization within a complex community of hydrocarbon-degraders.</title>
        <authorList>
            <person name="Hu P."/>
            <person name="Dubinsky E.A."/>
            <person name="Probst A.J."/>
            <person name="Wang J."/>
            <person name="Sieber C.M.K."/>
            <person name="Tom L.M."/>
            <person name="Gardinali P."/>
            <person name="Banfield J.F."/>
            <person name="Atlas R.M."/>
            <person name="Andersen G.L."/>
        </authorList>
    </citation>
    <scope>NUCLEOTIDE SEQUENCE [LARGE SCALE GENOMIC DNA]</scope>
</reference>
<evidence type="ECO:0000313" key="5">
    <source>
        <dbReference type="Proteomes" id="UP000196531"/>
    </source>
</evidence>
<dbReference type="InterPro" id="IPR011006">
    <property type="entry name" value="CheY-like_superfamily"/>
</dbReference>
<proteinExistence type="predicted"/>
<feature type="modified residue" description="4-aspartylphosphate" evidence="2">
    <location>
        <position position="50"/>
    </location>
</feature>